<accession>A0A084YZW2</accession>
<sequence>DNIQQTRIEPERITPIHLSDFLLAVFTPLFCCVVLAASSHILSIRYADEVLLTHDYESEIRQAGTAQVGTVQVGTVQVGTAQVGIAQVGIAQVGTVQVGTAQV</sequence>
<name>A0A084YZW2_9ENTR</name>
<evidence type="ECO:0000313" key="3">
    <source>
        <dbReference type="Proteomes" id="UP000028630"/>
    </source>
</evidence>
<dbReference type="EMBL" id="JMTB01000246">
    <property type="protein sequence ID" value="KFB90756.1"/>
    <property type="molecule type" value="Genomic_DNA"/>
</dbReference>
<dbReference type="Proteomes" id="UP000028630">
    <property type="component" value="Unassembled WGS sequence"/>
</dbReference>
<keyword evidence="3" id="KW-1185">Reference proteome</keyword>
<dbReference type="AlphaFoldDB" id="A0A084YZW2"/>
<proteinExistence type="predicted"/>
<evidence type="ECO:0000256" key="1">
    <source>
        <dbReference type="SAM" id="Phobius"/>
    </source>
</evidence>
<feature type="transmembrane region" description="Helical" evidence="1">
    <location>
        <begin position="21"/>
        <end position="42"/>
    </location>
</feature>
<feature type="non-terminal residue" evidence="2">
    <location>
        <position position="103"/>
    </location>
</feature>
<organism evidence="2 3">
    <name type="scientific">Trabulsiella guamensis ATCC 49490</name>
    <dbReference type="NCBI Taxonomy" id="1005994"/>
    <lineage>
        <taxon>Bacteria</taxon>
        <taxon>Pseudomonadati</taxon>
        <taxon>Pseudomonadota</taxon>
        <taxon>Gammaproteobacteria</taxon>
        <taxon>Enterobacterales</taxon>
        <taxon>Enterobacteriaceae</taxon>
        <taxon>Trabulsiella</taxon>
    </lineage>
</organism>
<evidence type="ECO:0000313" key="2">
    <source>
        <dbReference type="EMBL" id="KFB90756.1"/>
    </source>
</evidence>
<feature type="non-terminal residue" evidence="2">
    <location>
        <position position="1"/>
    </location>
</feature>
<reference evidence="3" key="1">
    <citation type="submission" date="2014-05" db="EMBL/GenBank/DDBJ databases">
        <title>ATOL: Assembling a taxonomically balanced genome-scale reconstruction of the evolutionary history of the Enterobacteriaceae.</title>
        <authorList>
            <person name="Plunkett G. III"/>
            <person name="Neeno-Eckwall E.C."/>
            <person name="Glasner J.D."/>
            <person name="Perna N.T."/>
        </authorList>
    </citation>
    <scope>NUCLEOTIDE SEQUENCE [LARGE SCALE GENOMIC DNA]</scope>
    <source>
        <strain evidence="3">ATCC 49490</strain>
    </source>
</reference>
<keyword evidence="1" id="KW-0472">Membrane</keyword>
<comment type="caution">
    <text evidence="2">The sequence shown here is derived from an EMBL/GenBank/DDBJ whole genome shotgun (WGS) entry which is preliminary data.</text>
</comment>
<gene>
    <name evidence="2" type="ORF">GTGU_04806</name>
</gene>
<keyword evidence="1" id="KW-0812">Transmembrane</keyword>
<protein>
    <submittedName>
        <fullName evidence="2">Uncharacterized protein</fullName>
    </submittedName>
</protein>
<keyword evidence="1" id="KW-1133">Transmembrane helix</keyword>